<dbReference type="Proteomes" id="UP000076512">
    <property type="component" value="Unassembled WGS sequence"/>
</dbReference>
<evidence type="ECO:0000313" key="1">
    <source>
        <dbReference type="EMBL" id="KZM69181.1"/>
    </source>
</evidence>
<dbReference type="RefSeq" id="WP_067581426.1">
    <property type="nucleotide sequence ID" value="NZ_JAAFZG010000008.1"/>
</dbReference>
<gene>
    <name evidence="1" type="ORF">AWN90_15810</name>
</gene>
<evidence type="ECO:0008006" key="3">
    <source>
        <dbReference type="Google" id="ProtNLM"/>
    </source>
</evidence>
<dbReference type="AlphaFoldDB" id="A0A164I806"/>
<dbReference type="Pfam" id="PF10824">
    <property type="entry name" value="T7SS_ESX_EspC"/>
    <property type="match status" value="1"/>
</dbReference>
<organism evidence="1 2">
    <name type="scientific">Nocardia terpenica</name>
    <dbReference type="NCBI Taxonomy" id="455432"/>
    <lineage>
        <taxon>Bacteria</taxon>
        <taxon>Bacillati</taxon>
        <taxon>Actinomycetota</taxon>
        <taxon>Actinomycetes</taxon>
        <taxon>Mycobacteriales</taxon>
        <taxon>Nocardiaceae</taxon>
        <taxon>Nocardia</taxon>
    </lineage>
</organism>
<evidence type="ECO:0000313" key="2">
    <source>
        <dbReference type="Proteomes" id="UP000076512"/>
    </source>
</evidence>
<keyword evidence="2" id="KW-1185">Reference proteome</keyword>
<name>A0A164I806_9NOCA</name>
<dbReference type="EMBL" id="LWGR01000021">
    <property type="protein sequence ID" value="KZM69181.1"/>
    <property type="molecule type" value="Genomic_DNA"/>
</dbReference>
<proteinExistence type="predicted"/>
<reference evidence="1 2" key="1">
    <citation type="submission" date="2016-04" db="EMBL/GenBank/DDBJ databases">
        <authorList>
            <person name="Evans L.H."/>
            <person name="Alamgir A."/>
            <person name="Owens N."/>
            <person name="Weber N.D."/>
            <person name="Virtaneva K."/>
            <person name="Barbian K."/>
            <person name="Babar A."/>
            <person name="Rosenke K."/>
        </authorList>
    </citation>
    <scope>NUCLEOTIDE SEQUENCE [LARGE SCALE GENOMIC DNA]</scope>
    <source>
        <strain evidence="1 2">IFM 0406</strain>
    </source>
</reference>
<comment type="caution">
    <text evidence="1">The sequence shown here is derived from an EMBL/GenBank/DDBJ whole genome shotgun (WGS) entry which is preliminary data.</text>
</comment>
<protein>
    <recommendedName>
        <fullName evidence="3">PE family protein</fullName>
    </recommendedName>
</protein>
<sequence>MAGYIEANPAAIAGYGTAAAGMATQVATAAGADQAASLAAAVPVFGLIGQEFLASFAFAQANHLLSAAQIAAVHAGTSVTAFEAAGAYEGNEAASAASLLGTVMR</sequence>
<dbReference type="GO" id="GO:0009306">
    <property type="term" value="P:protein secretion"/>
    <property type="evidence" value="ECO:0007669"/>
    <property type="project" value="InterPro"/>
</dbReference>
<dbReference type="STRING" id="455432.AWN90_15810"/>
<accession>A0A164I806</accession>
<dbReference type="InterPro" id="IPR022536">
    <property type="entry name" value="EspC"/>
</dbReference>